<sequence length="492" mass="54757">MTDELPNKRRRFTHDGTASDDFMTTFLPAHAIQSASTGNGYGFDNIDPFLSVSPATSWPFDEFARDPDYLASQEQLRSLLFTTARSAAPTRVGTPDDEEDAPGTSFNIKHVLAKGKRVQHLKNYIAQVAPWLDMFDGNRAFGIQLPALAKQSPPLLYAILAIGARQSERKEKTQSSFDSLELYQEAIRLLTPLLQARDTQVIAACVVLCCLEMFSASAQDWRRHLEGCAAVFDAFGVNGFSGDVLQAVFWCYARMDVCGALISDAAESTLLKPSKWLPPNTPEEFAETLFRESHSPDMYANYAVYLCAKACELVSDRNKFVELGTENGCDASHFQHRWTCLWEQLANWSFYRPKILLPVATANTTPFPQMFFAHWAAISSNQLYHTACVLLLAASPNQKAHLGSSPTSSTLWHAKRICGISLANPHEGCLNNAIQPLWVAGRLLSHSSEQALVVKTIRHIEALTGWTACWRVRDLEQFWGYKVRGETAAHSA</sequence>
<gene>
    <name evidence="3" type="ORF">K458DRAFT_422761</name>
</gene>
<protein>
    <recommendedName>
        <fullName evidence="5">C6 transcription factor</fullName>
    </recommendedName>
</protein>
<proteinExistence type="predicted"/>
<accession>A0A6G1IKW2</accession>
<dbReference type="PANTHER" id="PTHR37534">
    <property type="entry name" value="TRANSCRIPTIONAL ACTIVATOR PROTEIN UGA3"/>
    <property type="match status" value="1"/>
</dbReference>
<organism evidence="3 4">
    <name type="scientific">Lentithecium fluviatile CBS 122367</name>
    <dbReference type="NCBI Taxonomy" id="1168545"/>
    <lineage>
        <taxon>Eukaryota</taxon>
        <taxon>Fungi</taxon>
        <taxon>Dikarya</taxon>
        <taxon>Ascomycota</taxon>
        <taxon>Pezizomycotina</taxon>
        <taxon>Dothideomycetes</taxon>
        <taxon>Pleosporomycetidae</taxon>
        <taxon>Pleosporales</taxon>
        <taxon>Massarineae</taxon>
        <taxon>Lentitheciaceae</taxon>
        <taxon>Lentithecium</taxon>
    </lineage>
</organism>
<dbReference type="GO" id="GO:0000976">
    <property type="term" value="F:transcription cis-regulatory region binding"/>
    <property type="evidence" value="ECO:0007669"/>
    <property type="project" value="TreeGrafter"/>
</dbReference>
<evidence type="ECO:0000313" key="3">
    <source>
        <dbReference type="EMBL" id="KAF2678877.1"/>
    </source>
</evidence>
<comment type="subcellular location">
    <subcellularLocation>
        <location evidence="1">Nucleus</location>
    </subcellularLocation>
</comment>
<evidence type="ECO:0000313" key="4">
    <source>
        <dbReference type="Proteomes" id="UP000799291"/>
    </source>
</evidence>
<dbReference type="Proteomes" id="UP000799291">
    <property type="component" value="Unassembled WGS sequence"/>
</dbReference>
<dbReference type="GO" id="GO:0005634">
    <property type="term" value="C:nucleus"/>
    <property type="evidence" value="ECO:0007669"/>
    <property type="project" value="UniProtKB-SubCell"/>
</dbReference>
<name>A0A6G1IKW2_9PLEO</name>
<dbReference type="Pfam" id="PF11951">
    <property type="entry name" value="Fungal_trans_2"/>
    <property type="match status" value="1"/>
</dbReference>
<keyword evidence="2" id="KW-0539">Nucleus</keyword>
<evidence type="ECO:0000256" key="2">
    <source>
        <dbReference type="ARBA" id="ARBA00023242"/>
    </source>
</evidence>
<dbReference type="OrthoDB" id="415590at2759"/>
<dbReference type="PANTHER" id="PTHR37534:SF24">
    <property type="entry name" value="MISCELLANEOUS ZN(II)2CYS6 TRANSCRIPTION FACTOR (EUROFUNG)-RELATED"/>
    <property type="match status" value="1"/>
</dbReference>
<evidence type="ECO:0000256" key="1">
    <source>
        <dbReference type="ARBA" id="ARBA00004123"/>
    </source>
</evidence>
<keyword evidence="4" id="KW-1185">Reference proteome</keyword>
<dbReference type="InterPro" id="IPR021858">
    <property type="entry name" value="Fun_TF"/>
</dbReference>
<reference evidence="3" key="1">
    <citation type="journal article" date="2020" name="Stud. Mycol.">
        <title>101 Dothideomycetes genomes: a test case for predicting lifestyles and emergence of pathogens.</title>
        <authorList>
            <person name="Haridas S."/>
            <person name="Albert R."/>
            <person name="Binder M."/>
            <person name="Bloem J."/>
            <person name="Labutti K."/>
            <person name="Salamov A."/>
            <person name="Andreopoulos B."/>
            <person name="Baker S."/>
            <person name="Barry K."/>
            <person name="Bills G."/>
            <person name="Bluhm B."/>
            <person name="Cannon C."/>
            <person name="Castanera R."/>
            <person name="Culley D."/>
            <person name="Daum C."/>
            <person name="Ezra D."/>
            <person name="Gonzalez J."/>
            <person name="Henrissat B."/>
            <person name="Kuo A."/>
            <person name="Liang C."/>
            <person name="Lipzen A."/>
            <person name="Lutzoni F."/>
            <person name="Magnuson J."/>
            <person name="Mondo S."/>
            <person name="Nolan M."/>
            <person name="Ohm R."/>
            <person name="Pangilinan J."/>
            <person name="Park H.-J."/>
            <person name="Ramirez L."/>
            <person name="Alfaro M."/>
            <person name="Sun H."/>
            <person name="Tritt A."/>
            <person name="Yoshinaga Y."/>
            <person name="Zwiers L.-H."/>
            <person name="Turgeon B."/>
            <person name="Goodwin S."/>
            <person name="Spatafora J."/>
            <person name="Crous P."/>
            <person name="Grigoriev I."/>
        </authorList>
    </citation>
    <scope>NUCLEOTIDE SEQUENCE</scope>
    <source>
        <strain evidence="3">CBS 122367</strain>
    </source>
</reference>
<dbReference type="EMBL" id="MU005608">
    <property type="protein sequence ID" value="KAF2678877.1"/>
    <property type="molecule type" value="Genomic_DNA"/>
</dbReference>
<dbReference type="GO" id="GO:0045944">
    <property type="term" value="P:positive regulation of transcription by RNA polymerase II"/>
    <property type="evidence" value="ECO:0007669"/>
    <property type="project" value="TreeGrafter"/>
</dbReference>
<dbReference type="GO" id="GO:0003700">
    <property type="term" value="F:DNA-binding transcription factor activity"/>
    <property type="evidence" value="ECO:0007669"/>
    <property type="project" value="TreeGrafter"/>
</dbReference>
<evidence type="ECO:0008006" key="5">
    <source>
        <dbReference type="Google" id="ProtNLM"/>
    </source>
</evidence>
<dbReference type="AlphaFoldDB" id="A0A6G1IKW2"/>